<accession>A0A7G9B678</accession>
<evidence type="ECO:0000313" key="2">
    <source>
        <dbReference type="EMBL" id="QNL45059.1"/>
    </source>
</evidence>
<dbReference type="Proteomes" id="UP000515960">
    <property type="component" value="Chromosome"/>
</dbReference>
<sequence>MREKTLKLIVTFHTTVGAMAMEKWCKEEGVPGRLIPVPRAISAGCGMCWMARPEDRIQVERVVASHGLDVDGTYELML</sequence>
<dbReference type="Pfam" id="PF11823">
    <property type="entry name" value="Se_S_carrier"/>
    <property type="match status" value="1"/>
</dbReference>
<dbReference type="AlphaFoldDB" id="A0A7G9B678"/>
<organism evidence="2 3">
    <name type="scientific">Oscillibacter hominis</name>
    <dbReference type="NCBI Taxonomy" id="2763056"/>
    <lineage>
        <taxon>Bacteria</taxon>
        <taxon>Bacillati</taxon>
        <taxon>Bacillota</taxon>
        <taxon>Clostridia</taxon>
        <taxon>Eubacteriales</taxon>
        <taxon>Oscillospiraceae</taxon>
        <taxon>Oscillibacter</taxon>
    </lineage>
</organism>
<dbReference type="EMBL" id="CP060490">
    <property type="protein sequence ID" value="QNL45059.1"/>
    <property type="molecule type" value="Genomic_DNA"/>
</dbReference>
<dbReference type="InterPro" id="IPR021778">
    <property type="entry name" value="Se/S_carrier-like"/>
</dbReference>
<keyword evidence="3" id="KW-1185">Reference proteome</keyword>
<proteinExistence type="predicted"/>
<dbReference type="KEGG" id="ohi:H8790_03200"/>
<gene>
    <name evidence="2" type="ORF">H8790_03200</name>
</gene>
<evidence type="ECO:0000313" key="3">
    <source>
        <dbReference type="Proteomes" id="UP000515960"/>
    </source>
</evidence>
<evidence type="ECO:0000259" key="1">
    <source>
        <dbReference type="Pfam" id="PF11823"/>
    </source>
</evidence>
<dbReference type="RefSeq" id="WP_187333576.1">
    <property type="nucleotide sequence ID" value="NZ_CP060490.1"/>
</dbReference>
<reference evidence="2 3" key="1">
    <citation type="submission" date="2020-08" db="EMBL/GenBank/DDBJ databases">
        <authorList>
            <person name="Liu C."/>
            <person name="Sun Q."/>
        </authorList>
    </citation>
    <scope>NUCLEOTIDE SEQUENCE [LARGE SCALE GENOMIC DNA]</scope>
    <source>
        <strain evidence="2 3">NSJ-62</strain>
    </source>
</reference>
<feature type="domain" description="Putative Se/S carrier protein-like" evidence="1">
    <location>
        <begin position="8"/>
        <end position="75"/>
    </location>
</feature>
<name>A0A7G9B678_9FIRM</name>
<protein>
    <submittedName>
        <fullName evidence="2">DUF3343 domain-containing protein</fullName>
    </submittedName>
</protein>